<dbReference type="SUPFAM" id="SSF53335">
    <property type="entry name" value="S-adenosyl-L-methionine-dependent methyltransferases"/>
    <property type="match status" value="1"/>
</dbReference>
<keyword evidence="1" id="KW-0489">Methyltransferase</keyword>
<dbReference type="AlphaFoldDB" id="A0A0H3PA95"/>
<dbReference type="eggNOG" id="COG1565">
    <property type="taxonomic scope" value="Bacteria"/>
</dbReference>
<dbReference type="Proteomes" id="UP000000646">
    <property type="component" value="Chromosome"/>
</dbReference>
<dbReference type="GO" id="GO:0035243">
    <property type="term" value="F:protein-arginine omega-N symmetric methyltransferase activity"/>
    <property type="evidence" value="ECO:0007669"/>
    <property type="project" value="TreeGrafter"/>
</dbReference>
<gene>
    <name evidence="3" type="ordered locus">CJJ81176_1250</name>
</gene>
<dbReference type="EMBL" id="CP000538">
    <property type="protein sequence ID" value="EAQ72513.1"/>
    <property type="molecule type" value="Genomic_DNA"/>
</dbReference>
<dbReference type="PANTHER" id="PTHR12049">
    <property type="entry name" value="PROTEIN ARGININE METHYLTRANSFERASE NDUFAF7, MITOCHONDRIAL"/>
    <property type="match status" value="1"/>
</dbReference>
<accession>A0A0H3PA95</accession>
<name>A0A0H3PA95_CAMJJ</name>
<organism evidence="3 4">
    <name type="scientific">Campylobacter jejuni subsp. jejuni serotype O:23/36 (strain 81-176)</name>
    <dbReference type="NCBI Taxonomy" id="354242"/>
    <lineage>
        <taxon>Bacteria</taxon>
        <taxon>Pseudomonadati</taxon>
        <taxon>Campylobacterota</taxon>
        <taxon>Epsilonproteobacteria</taxon>
        <taxon>Campylobacterales</taxon>
        <taxon>Campylobacteraceae</taxon>
        <taxon>Campylobacter</taxon>
    </lineage>
</organism>
<evidence type="ECO:0000313" key="4">
    <source>
        <dbReference type="Proteomes" id="UP000000646"/>
    </source>
</evidence>
<dbReference type="InterPro" id="IPR003788">
    <property type="entry name" value="NDUFAF7"/>
</dbReference>
<dbReference type="GO" id="GO:0032259">
    <property type="term" value="P:methylation"/>
    <property type="evidence" value="ECO:0007669"/>
    <property type="project" value="UniProtKB-KW"/>
</dbReference>
<dbReference type="InterPro" id="IPR029063">
    <property type="entry name" value="SAM-dependent_MTases_sf"/>
</dbReference>
<keyword evidence="2" id="KW-0808">Transferase</keyword>
<evidence type="ECO:0000313" key="3">
    <source>
        <dbReference type="EMBL" id="EAQ72513.1"/>
    </source>
</evidence>
<protein>
    <recommendedName>
        <fullName evidence="5">SAM-dependent methyltransferase</fullName>
    </recommendedName>
</protein>
<evidence type="ECO:0000256" key="1">
    <source>
        <dbReference type="ARBA" id="ARBA00022603"/>
    </source>
</evidence>
<dbReference type="KEGG" id="cjj:CJJ81176_1250"/>
<dbReference type="PANTHER" id="PTHR12049:SF7">
    <property type="entry name" value="PROTEIN ARGININE METHYLTRANSFERASE NDUFAF7, MITOCHONDRIAL"/>
    <property type="match status" value="1"/>
</dbReference>
<dbReference type="HOGENOM" id="CLU_054026_0_0_7"/>
<dbReference type="RefSeq" id="WP_002869072.1">
    <property type="nucleotide sequence ID" value="NC_008787.1"/>
</dbReference>
<evidence type="ECO:0008006" key="5">
    <source>
        <dbReference type="Google" id="ProtNLM"/>
    </source>
</evidence>
<sequence length="316" mass="37233">MKFSDFFHAWLHESYYKNAVSIGKNGDFFTAVSVGNLFGTLLAKHFLNLIDKKILQPPLELVEIGANEGYLSRDFLAALLELRPEIFSQISFFVIEPHEKLKNLQKKTLEGVEFTHKNSLKECHFKNAFFFCNELFDSFTCELINHDKIAFVENFKLIFKNMDENLITKCKALNLTKGELSLELEKFFKDLDQACERFIFAGFDYGTFNAQNFSLRIYQKHEVFSPFEVSLKDFFGKSDLTYNVNFTHLQKLIKEYDFKPLAFKKQSLALMDFGFEDLLEYTKNKNIKTYESFLSQAKILFFNFDEKFHFFEFQKN</sequence>
<dbReference type="Pfam" id="PF02636">
    <property type="entry name" value="Methyltransf_28"/>
    <property type="match status" value="1"/>
</dbReference>
<dbReference type="InterPro" id="IPR038375">
    <property type="entry name" value="NDUFAF7_sf"/>
</dbReference>
<proteinExistence type="predicted"/>
<reference evidence="4" key="1">
    <citation type="submission" date="2006-12" db="EMBL/GenBank/DDBJ databases">
        <authorList>
            <person name="Fouts D.E."/>
            <person name="Nelson K.E."/>
            <person name="Sebastian Y."/>
        </authorList>
    </citation>
    <scope>NUCLEOTIDE SEQUENCE [LARGE SCALE GENOMIC DNA]</scope>
    <source>
        <strain evidence="4">81-176</strain>
    </source>
</reference>
<evidence type="ECO:0000256" key="2">
    <source>
        <dbReference type="ARBA" id="ARBA00022679"/>
    </source>
</evidence>
<dbReference type="Gene3D" id="3.40.50.12710">
    <property type="match status" value="1"/>
</dbReference>